<evidence type="ECO:0000256" key="8">
    <source>
        <dbReference type="ARBA" id="ARBA00022884"/>
    </source>
</evidence>
<organism evidence="11 12">
    <name type="scientific">Stylonychia lemnae</name>
    <name type="common">Ciliate</name>
    <dbReference type="NCBI Taxonomy" id="5949"/>
    <lineage>
        <taxon>Eukaryota</taxon>
        <taxon>Sar</taxon>
        <taxon>Alveolata</taxon>
        <taxon>Ciliophora</taxon>
        <taxon>Intramacronucleata</taxon>
        <taxon>Spirotrichea</taxon>
        <taxon>Stichotrichia</taxon>
        <taxon>Sporadotrichida</taxon>
        <taxon>Oxytrichidae</taxon>
        <taxon>Stylonychinae</taxon>
        <taxon>Stylonychia</taxon>
    </lineage>
</organism>
<reference evidence="11 12" key="1">
    <citation type="submission" date="2014-06" db="EMBL/GenBank/DDBJ databases">
        <authorList>
            <person name="Swart Estienne"/>
        </authorList>
    </citation>
    <scope>NUCLEOTIDE SEQUENCE [LARGE SCALE GENOMIC DNA]</scope>
    <source>
        <strain evidence="11 12">130c</strain>
    </source>
</reference>
<keyword evidence="6" id="KW-0813">Transport</keyword>
<dbReference type="GO" id="GO:0061015">
    <property type="term" value="P:snRNA import into nucleus"/>
    <property type="evidence" value="ECO:0007669"/>
    <property type="project" value="InterPro"/>
</dbReference>
<sequence>MADKLFYLGESYERQERENFHNVKRKKTQVGLGDKQVEDQSDIESTMSIINDEEIKEQMNYFDQFKAPNKKLHGSKQKKNHQNFAVRLHYASQIQIHDFLLRQDLEILNDSSYMVSARPSGVRYLVTSSNGKTTSRNSSGYLTHQFESNLPNGSKGNTDEKVQFQMKSNKRNCSALDCIYVEKEETFYIIDLICWDEMIYTDFPFCSRILFLQQKFHDIPKPISQKYKFKLLEYQPCNTNSFLQAYFGQALTPYVNNEESMKLPALFEISLDEDKILLDLKDQASYINSHYMKLLKVIEEQNLERIEHNKALIDVSYAINLMQRYAFEPKTSDIFLKDGIMFSHLENPYEKGLNTLVLHWRDEKISQFCKNDDEDDLQGYIGAVLKLNDNFEFVTLDEEILKVQLDPYSQEQVAGMNPGNLYNLKIKINILQIIDVHSNQKSQELIITELIIQKRTSKLFPDHLSKIISKWLQLNNQYITASEIVQSIENNQEPLFSISTKSISSNDKVKSGQVSQTNSNDTNCMEMELDL</sequence>
<comment type="subcellular location">
    <subcellularLocation>
        <location evidence="3">Cytoplasm</location>
    </subcellularLocation>
    <subcellularLocation>
        <location evidence="2">Nucleus</location>
    </subcellularLocation>
</comment>
<dbReference type="Pfam" id="PF21974">
    <property type="entry name" value="SPN1_m3Gcap_bd"/>
    <property type="match status" value="1"/>
</dbReference>
<proteinExistence type="inferred from homology"/>
<evidence type="ECO:0000256" key="9">
    <source>
        <dbReference type="ARBA" id="ARBA00023242"/>
    </source>
</evidence>
<keyword evidence="7" id="KW-0963">Cytoplasm</keyword>
<dbReference type="GO" id="GO:0005737">
    <property type="term" value="C:cytoplasm"/>
    <property type="evidence" value="ECO:0007669"/>
    <property type="project" value="UniProtKB-SubCell"/>
</dbReference>
<dbReference type="InParanoid" id="A0A078ADC7"/>
<evidence type="ECO:0000313" key="12">
    <source>
        <dbReference type="Proteomes" id="UP000039865"/>
    </source>
</evidence>
<dbReference type="EMBL" id="CCKQ01008089">
    <property type="protein sequence ID" value="CDW79532.1"/>
    <property type="molecule type" value="Genomic_DNA"/>
</dbReference>
<protein>
    <recommendedName>
        <fullName evidence="5">Snurportin-1</fullName>
    </recommendedName>
</protein>
<dbReference type="Gene3D" id="3.30.470.30">
    <property type="entry name" value="DNA ligase/mRNA capping enzyme"/>
    <property type="match status" value="1"/>
</dbReference>
<dbReference type="InterPro" id="IPR017336">
    <property type="entry name" value="Snurportin-1"/>
</dbReference>
<keyword evidence="12" id="KW-1185">Reference proteome</keyword>
<evidence type="ECO:0000313" key="11">
    <source>
        <dbReference type="EMBL" id="CDW79532.1"/>
    </source>
</evidence>
<evidence type="ECO:0000256" key="1">
    <source>
        <dbReference type="ARBA" id="ARBA00003975"/>
    </source>
</evidence>
<dbReference type="Proteomes" id="UP000039865">
    <property type="component" value="Unassembled WGS sequence"/>
</dbReference>
<comment type="similarity">
    <text evidence="4">Belongs to the snurportin family.</text>
</comment>
<evidence type="ECO:0000256" key="2">
    <source>
        <dbReference type="ARBA" id="ARBA00004123"/>
    </source>
</evidence>
<evidence type="ECO:0000256" key="4">
    <source>
        <dbReference type="ARBA" id="ARBA00007540"/>
    </source>
</evidence>
<dbReference type="SUPFAM" id="SSF56091">
    <property type="entry name" value="DNA ligase/mRNA capping enzyme, catalytic domain"/>
    <property type="match status" value="1"/>
</dbReference>
<keyword evidence="9" id="KW-0539">Nucleus</keyword>
<name>A0A078ADC7_STYLE</name>
<dbReference type="OrthoDB" id="10003593at2759"/>
<dbReference type="PANTHER" id="PTHR13403:SF6">
    <property type="entry name" value="SNURPORTIN-1"/>
    <property type="match status" value="1"/>
</dbReference>
<evidence type="ECO:0000259" key="10">
    <source>
        <dbReference type="Pfam" id="PF21974"/>
    </source>
</evidence>
<evidence type="ECO:0000256" key="6">
    <source>
        <dbReference type="ARBA" id="ARBA00022448"/>
    </source>
</evidence>
<evidence type="ECO:0000256" key="3">
    <source>
        <dbReference type="ARBA" id="ARBA00004496"/>
    </source>
</evidence>
<feature type="domain" description="Snurportin-1 m3G cap-binding" evidence="10">
    <location>
        <begin position="110"/>
        <end position="245"/>
    </location>
</feature>
<evidence type="ECO:0000256" key="7">
    <source>
        <dbReference type="ARBA" id="ARBA00022490"/>
    </source>
</evidence>
<evidence type="ECO:0000256" key="5">
    <source>
        <dbReference type="ARBA" id="ARBA00016034"/>
    </source>
</evidence>
<gene>
    <name evidence="11" type="primary">Contig17856.g18978</name>
    <name evidence="11" type="ORF">STYLEM_8521</name>
</gene>
<dbReference type="PANTHER" id="PTHR13403">
    <property type="entry name" value="SNURPORTIN1 RNUT1 PROTEIN RNA, U TRANSPORTER 1"/>
    <property type="match status" value="1"/>
</dbReference>
<accession>A0A078ADC7</accession>
<dbReference type="GO" id="GO:0003723">
    <property type="term" value="F:RNA binding"/>
    <property type="evidence" value="ECO:0007669"/>
    <property type="project" value="UniProtKB-KW"/>
</dbReference>
<dbReference type="GO" id="GO:0005634">
    <property type="term" value="C:nucleus"/>
    <property type="evidence" value="ECO:0007669"/>
    <property type="project" value="UniProtKB-SubCell"/>
</dbReference>
<keyword evidence="8" id="KW-0694">RNA-binding</keyword>
<dbReference type="InterPro" id="IPR047857">
    <property type="entry name" value="Snurportin1_C"/>
</dbReference>
<dbReference type="AlphaFoldDB" id="A0A078ADC7"/>
<comment type="function">
    <text evidence="1">Functions as an U snRNP-specific nuclear import adapter. Involved in the trimethylguanosine (m3G)-cap-dependent nuclear import of U snRNPs. Binds specifically to the terminal m3G-cap U snRNAs.</text>
</comment>